<accession>A0A1I1YQC5</accession>
<dbReference type="STRING" id="385682.SAMN05444380_10865"/>
<dbReference type="Proteomes" id="UP000181976">
    <property type="component" value="Unassembled WGS sequence"/>
</dbReference>
<evidence type="ECO:0000256" key="1">
    <source>
        <dbReference type="ARBA" id="ARBA00022729"/>
    </source>
</evidence>
<keyword evidence="1 2" id="KW-0732">Signal</keyword>
<proteinExistence type="predicted"/>
<feature type="chain" id="PRO_5010357733" description="DUF2490 domain-containing protein" evidence="2">
    <location>
        <begin position="20"/>
        <end position="224"/>
    </location>
</feature>
<keyword evidence="4" id="KW-1185">Reference proteome</keyword>
<organism evidence="3 4">
    <name type="scientific">Thermophagus xiamenensis</name>
    <dbReference type="NCBI Taxonomy" id="385682"/>
    <lineage>
        <taxon>Bacteria</taxon>
        <taxon>Pseudomonadati</taxon>
        <taxon>Bacteroidota</taxon>
        <taxon>Bacteroidia</taxon>
        <taxon>Marinilabiliales</taxon>
        <taxon>Marinilabiliaceae</taxon>
        <taxon>Thermophagus</taxon>
    </lineage>
</organism>
<feature type="signal peptide" evidence="2">
    <location>
        <begin position="1"/>
        <end position="19"/>
    </location>
</feature>
<dbReference type="Pfam" id="PF10677">
    <property type="entry name" value="DUF2490"/>
    <property type="match status" value="1"/>
</dbReference>
<dbReference type="EMBL" id="FONA01000008">
    <property type="protein sequence ID" value="SFE21218.1"/>
    <property type="molecule type" value="Genomic_DNA"/>
</dbReference>
<dbReference type="RefSeq" id="WP_010528393.1">
    <property type="nucleotide sequence ID" value="NZ_AFSL01000083.1"/>
</dbReference>
<dbReference type="InParanoid" id="A0A1I1YQC5"/>
<gene>
    <name evidence="3" type="ORF">SAMN05444380_10865</name>
</gene>
<evidence type="ECO:0000256" key="2">
    <source>
        <dbReference type="SAM" id="SignalP"/>
    </source>
</evidence>
<sequence>MKKTFCILLILITASGIKAQEETNYGWWTEFGTEKEIANNLDVELSEEIRYFFDLGEIDKFKTNLGLTYKISSRLRFGLKYSWTYNHDTEDDFYAHRHRITVSARMKEDVGRFEISLLEKLQFNYYDTEKEDVDYSPKTNLRSRIKIAYNLPTTKIEPFIQAQFRYQLNNPDGNEFDNSRFATGISFPLSNKLEMDTFLQLDQELNRKSPDKIWILGTNLKFEW</sequence>
<dbReference type="OrthoDB" id="1026376at2"/>
<name>A0A1I1YQC5_9BACT</name>
<evidence type="ECO:0008006" key="5">
    <source>
        <dbReference type="Google" id="ProtNLM"/>
    </source>
</evidence>
<dbReference type="InterPro" id="IPR053713">
    <property type="entry name" value="Bact_OM_Channel_sf"/>
</dbReference>
<evidence type="ECO:0000313" key="4">
    <source>
        <dbReference type="Proteomes" id="UP000181976"/>
    </source>
</evidence>
<dbReference type="InterPro" id="IPR019619">
    <property type="entry name" value="DUF2490"/>
</dbReference>
<dbReference type="AlphaFoldDB" id="A0A1I1YQC5"/>
<evidence type="ECO:0000313" key="3">
    <source>
        <dbReference type="EMBL" id="SFE21218.1"/>
    </source>
</evidence>
<dbReference type="Gene3D" id="2.40.160.40">
    <property type="entry name" value="monomeric porin ompg"/>
    <property type="match status" value="1"/>
</dbReference>
<reference evidence="3 4" key="1">
    <citation type="submission" date="2016-10" db="EMBL/GenBank/DDBJ databases">
        <authorList>
            <person name="de Groot N.N."/>
        </authorList>
    </citation>
    <scope>NUCLEOTIDE SEQUENCE [LARGE SCALE GENOMIC DNA]</scope>
    <source>
        <strain evidence="3 4">DSM 19012</strain>
    </source>
</reference>
<protein>
    <recommendedName>
        <fullName evidence="5">DUF2490 domain-containing protein</fullName>
    </recommendedName>
</protein>